<dbReference type="CDD" id="cd19410">
    <property type="entry name" value="HK9-like_sensor"/>
    <property type="match status" value="1"/>
</dbReference>
<dbReference type="PANTHER" id="PTHR32089:SF120">
    <property type="entry name" value="METHYL-ACCEPTING CHEMOTAXIS PROTEIN TLPQ"/>
    <property type="match status" value="1"/>
</dbReference>
<dbReference type="KEGG" id="ghl:GM160_01995"/>
<evidence type="ECO:0000256" key="4">
    <source>
        <dbReference type="PROSITE-ProRule" id="PRU00284"/>
    </source>
</evidence>
<dbReference type="Gene3D" id="1.10.287.950">
    <property type="entry name" value="Methyl-accepting chemotaxis protein"/>
    <property type="match status" value="1"/>
</dbReference>
<evidence type="ECO:0000313" key="10">
    <source>
        <dbReference type="Proteomes" id="UP000427716"/>
    </source>
</evidence>
<dbReference type="GO" id="GO:0006935">
    <property type="term" value="P:chemotaxis"/>
    <property type="evidence" value="ECO:0007669"/>
    <property type="project" value="InterPro"/>
</dbReference>
<accession>A0A6I6CYP0</accession>
<dbReference type="CDD" id="cd11386">
    <property type="entry name" value="MCP_signal"/>
    <property type="match status" value="1"/>
</dbReference>
<dbReference type="InterPro" id="IPR004089">
    <property type="entry name" value="MCPsignal_dom"/>
</dbReference>
<dbReference type="GO" id="GO:0007165">
    <property type="term" value="P:signal transduction"/>
    <property type="evidence" value="ECO:0007669"/>
    <property type="project" value="UniProtKB-KW"/>
</dbReference>
<keyword evidence="6" id="KW-0812">Transmembrane</keyword>
<dbReference type="EMBL" id="CP046415">
    <property type="protein sequence ID" value="QGT77758.1"/>
    <property type="molecule type" value="Genomic_DNA"/>
</dbReference>
<keyword evidence="6" id="KW-0472">Membrane</keyword>
<dbReference type="Pfam" id="PF00672">
    <property type="entry name" value="HAMP"/>
    <property type="match status" value="1"/>
</dbReference>
<evidence type="ECO:0000256" key="5">
    <source>
        <dbReference type="SAM" id="MobiDB-lite"/>
    </source>
</evidence>
<name>A0A6I6CYP0_9GAMM</name>
<proteinExistence type="inferred from homology"/>
<dbReference type="PANTHER" id="PTHR32089">
    <property type="entry name" value="METHYL-ACCEPTING CHEMOTAXIS PROTEIN MCPB"/>
    <property type="match status" value="1"/>
</dbReference>
<evidence type="ECO:0000256" key="3">
    <source>
        <dbReference type="ARBA" id="ARBA00029447"/>
    </source>
</evidence>
<dbReference type="CDD" id="cd06225">
    <property type="entry name" value="HAMP"/>
    <property type="match status" value="1"/>
</dbReference>
<comment type="similarity">
    <text evidence="3">Belongs to the methyl-accepting chemotaxis (MCP) protein family.</text>
</comment>
<evidence type="ECO:0000259" key="8">
    <source>
        <dbReference type="PROSITE" id="PS50885"/>
    </source>
</evidence>
<dbReference type="AlphaFoldDB" id="A0A6I6CYP0"/>
<dbReference type="Pfam" id="PF00015">
    <property type="entry name" value="MCPsignal"/>
    <property type="match status" value="1"/>
</dbReference>
<dbReference type="Pfam" id="PF05227">
    <property type="entry name" value="CHASE3"/>
    <property type="match status" value="1"/>
</dbReference>
<dbReference type="GO" id="GO:0004888">
    <property type="term" value="F:transmembrane signaling receptor activity"/>
    <property type="evidence" value="ECO:0007669"/>
    <property type="project" value="InterPro"/>
</dbReference>
<sequence length="544" mass="59601">MKNLPIGTRLGLGFGLLTLLIVLIAGAVWTQYSQVRDAQAVNQHTYKVLEELESQVLALVNIETGQRGYLVTGDESFLEPYHDGKEAFLRRNDRLEEMTADNPKQLERLAELEKRYHHWMDNYMQPAVDLRRAAGNISLEVRRQVQALMDEAKADMDAMRELDHAMIDEERALLEERQAALQTVDARMKGVLFFGSLIGVLIAILAGLLITRSVVRPIQEAVDIADHVAQGDLTIDPTSDAKDETGQLIRRLGATVKRLREMMGDISNSSSQLAAATEEMSAVSEQTKGGAEKQRDETSQVATAITQMSSAVEEIARNMQSVNDSATETDDRARAGMEAMDDNMRAMQSLADDMQRAGDVIRDVNKHSDSIGSVLDVIGGIAEQTNLLALNAAIEAARAGEQGRGFAVVAEEVRSLANRTQDSIGEIEQMIEKLQSGVREAVGVMERSSESARDTLDRTGHTQGLLDEIAQSVRQITDLSTQVASAVEEQTAVTEEINRNAVNIDQVSNESLDAIEQINTASADLARLAASLSEMVGQFRLQRG</sequence>
<comment type="subcellular location">
    <subcellularLocation>
        <location evidence="1">Membrane</location>
    </subcellularLocation>
</comment>
<organism evidence="9 10">
    <name type="scientific">Guyparkeria halophila</name>
    <dbReference type="NCBI Taxonomy" id="47960"/>
    <lineage>
        <taxon>Bacteria</taxon>
        <taxon>Pseudomonadati</taxon>
        <taxon>Pseudomonadota</taxon>
        <taxon>Gammaproteobacteria</taxon>
        <taxon>Chromatiales</taxon>
        <taxon>Thioalkalibacteraceae</taxon>
        <taxon>Guyparkeria</taxon>
    </lineage>
</organism>
<reference evidence="9 10" key="1">
    <citation type="submission" date="2019-11" db="EMBL/GenBank/DDBJ databases">
        <authorList>
            <person name="Zhang J."/>
            <person name="Sun C."/>
        </authorList>
    </citation>
    <scope>NUCLEOTIDE SEQUENCE [LARGE SCALE GENOMIC DNA]</scope>
    <source>
        <strain evidence="10">sp2</strain>
    </source>
</reference>
<evidence type="ECO:0000256" key="1">
    <source>
        <dbReference type="ARBA" id="ARBA00004370"/>
    </source>
</evidence>
<feature type="domain" description="HAMP" evidence="8">
    <location>
        <begin position="212"/>
        <end position="264"/>
    </location>
</feature>
<dbReference type="SMART" id="SM00283">
    <property type="entry name" value="MA"/>
    <property type="match status" value="1"/>
</dbReference>
<dbReference type="InterPro" id="IPR003660">
    <property type="entry name" value="HAMP_dom"/>
</dbReference>
<feature type="domain" description="Methyl-accepting transducer" evidence="7">
    <location>
        <begin position="269"/>
        <end position="505"/>
    </location>
</feature>
<gene>
    <name evidence="9" type="ORF">GM160_01995</name>
</gene>
<evidence type="ECO:0000313" key="9">
    <source>
        <dbReference type="EMBL" id="QGT77758.1"/>
    </source>
</evidence>
<feature type="transmembrane region" description="Helical" evidence="6">
    <location>
        <begin position="6"/>
        <end position="29"/>
    </location>
</feature>
<dbReference type="SMART" id="SM00304">
    <property type="entry name" value="HAMP"/>
    <property type="match status" value="2"/>
</dbReference>
<dbReference type="PROSITE" id="PS50885">
    <property type="entry name" value="HAMP"/>
    <property type="match status" value="1"/>
</dbReference>
<evidence type="ECO:0000256" key="6">
    <source>
        <dbReference type="SAM" id="Phobius"/>
    </source>
</evidence>
<protein>
    <submittedName>
        <fullName evidence="9">HAMP domain-containing protein</fullName>
    </submittedName>
</protein>
<keyword evidence="2 4" id="KW-0807">Transducer</keyword>
<evidence type="ECO:0000259" key="7">
    <source>
        <dbReference type="PROSITE" id="PS50111"/>
    </source>
</evidence>
<dbReference type="RefSeq" id="WP_156227742.1">
    <property type="nucleotide sequence ID" value="NZ_CP046415.1"/>
</dbReference>
<dbReference type="FunFam" id="1.10.287.950:FF:000001">
    <property type="entry name" value="Methyl-accepting chemotaxis sensory transducer"/>
    <property type="match status" value="1"/>
</dbReference>
<keyword evidence="10" id="KW-1185">Reference proteome</keyword>
<keyword evidence="6" id="KW-1133">Transmembrane helix</keyword>
<dbReference type="InterPro" id="IPR007891">
    <property type="entry name" value="CHASE3"/>
</dbReference>
<dbReference type="Proteomes" id="UP000427716">
    <property type="component" value="Chromosome"/>
</dbReference>
<feature type="transmembrane region" description="Helical" evidence="6">
    <location>
        <begin position="191"/>
        <end position="210"/>
    </location>
</feature>
<dbReference type="PRINTS" id="PR00260">
    <property type="entry name" value="CHEMTRNSDUCR"/>
</dbReference>
<feature type="region of interest" description="Disordered" evidence="5">
    <location>
        <begin position="267"/>
        <end position="298"/>
    </location>
</feature>
<dbReference type="PROSITE" id="PS50111">
    <property type="entry name" value="CHEMOTAXIS_TRANSDUC_2"/>
    <property type="match status" value="1"/>
</dbReference>
<evidence type="ECO:0000256" key="2">
    <source>
        <dbReference type="ARBA" id="ARBA00023224"/>
    </source>
</evidence>
<dbReference type="SUPFAM" id="SSF58104">
    <property type="entry name" value="Methyl-accepting chemotaxis protein (MCP) signaling domain"/>
    <property type="match status" value="1"/>
</dbReference>
<dbReference type="GO" id="GO:0016020">
    <property type="term" value="C:membrane"/>
    <property type="evidence" value="ECO:0007669"/>
    <property type="project" value="UniProtKB-SubCell"/>
</dbReference>
<dbReference type="InterPro" id="IPR004090">
    <property type="entry name" value="Chemotax_Me-accpt_rcpt"/>
</dbReference>